<dbReference type="GO" id="GO:0070402">
    <property type="term" value="F:NADPH binding"/>
    <property type="evidence" value="ECO:0007669"/>
    <property type="project" value="TreeGrafter"/>
</dbReference>
<proteinExistence type="predicted"/>
<dbReference type="PANTHER" id="PTHR48106:SF2">
    <property type="entry name" value="ZN2+-BINDING DEHYDROGENASE"/>
    <property type="match status" value="1"/>
</dbReference>
<dbReference type="SMART" id="SM00829">
    <property type="entry name" value="PKS_ER"/>
    <property type="match status" value="1"/>
</dbReference>
<dbReference type="AlphaFoldDB" id="A0A2V2YW95"/>
<dbReference type="OrthoDB" id="9787435at2"/>
<dbReference type="InterPro" id="IPR013149">
    <property type="entry name" value="ADH-like_C"/>
</dbReference>
<evidence type="ECO:0000256" key="1">
    <source>
        <dbReference type="ARBA" id="ARBA00022857"/>
    </source>
</evidence>
<name>A0A2V2YW95_9BACL</name>
<dbReference type="Proteomes" id="UP000246635">
    <property type="component" value="Unassembled WGS sequence"/>
</dbReference>
<keyword evidence="2" id="KW-0560">Oxidoreductase</keyword>
<dbReference type="InterPro" id="IPR011032">
    <property type="entry name" value="GroES-like_sf"/>
</dbReference>
<dbReference type="Pfam" id="PF08240">
    <property type="entry name" value="ADH_N"/>
    <property type="match status" value="1"/>
</dbReference>
<evidence type="ECO:0000256" key="2">
    <source>
        <dbReference type="ARBA" id="ARBA00023002"/>
    </source>
</evidence>
<comment type="caution">
    <text evidence="4">The sequence shown here is derived from an EMBL/GenBank/DDBJ whole genome shotgun (WGS) entry which is preliminary data.</text>
</comment>
<accession>A0A2V2YW95</accession>
<gene>
    <name evidence="4" type="ORF">DFQ01_106189</name>
</gene>
<dbReference type="Pfam" id="PF00107">
    <property type="entry name" value="ADH_zinc_N"/>
    <property type="match status" value="1"/>
</dbReference>
<dbReference type="SUPFAM" id="SSF51735">
    <property type="entry name" value="NAD(P)-binding Rossmann-fold domains"/>
    <property type="match status" value="1"/>
</dbReference>
<feature type="domain" description="Enoyl reductase (ER)" evidence="3">
    <location>
        <begin position="1"/>
        <end position="298"/>
    </location>
</feature>
<dbReference type="Gene3D" id="3.40.50.720">
    <property type="entry name" value="NAD(P)-binding Rossmann-like Domain"/>
    <property type="match status" value="1"/>
</dbReference>
<dbReference type="Gene3D" id="3.90.180.10">
    <property type="entry name" value="Medium-chain alcohol dehydrogenases, catalytic domain"/>
    <property type="match status" value="1"/>
</dbReference>
<protein>
    <submittedName>
        <fullName evidence="4">NADPH:quinone reductase-like Zn-dependent oxidoreductase</fullName>
    </submittedName>
</protein>
<dbReference type="InterPro" id="IPR036291">
    <property type="entry name" value="NAD(P)-bd_dom_sf"/>
</dbReference>
<dbReference type="GO" id="GO:0016651">
    <property type="term" value="F:oxidoreductase activity, acting on NAD(P)H"/>
    <property type="evidence" value="ECO:0007669"/>
    <property type="project" value="TreeGrafter"/>
</dbReference>
<evidence type="ECO:0000259" key="3">
    <source>
        <dbReference type="SMART" id="SM00829"/>
    </source>
</evidence>
<dbReference type="PANTHER" id="PTHR48106">
    <property type="entry name" value="QUINONE OXIDOREDUCTASE PIG3-RELATED"/>
    <property type="match status" value="1"/>
</dbReference>
<reference evidence="4 5" key="1">
    <citation type="submission" date="2018-05" db="EMBL/GenBank/DDBJ databases">
        <title>Genomic Encyclopedia of Type Strains, Phase III (KMG-III): the genomes of soil and plant-associated and newly described type strains.</title>
        <authorList>
            <person name="Whitman W."/>
        </authorList>
    </citation>
    <scope>NUCLEOTIDE SEQUENCE [LARGE SCALE GENOMIC DNA]</scope>
    <source>
        <strain evidence="4 5">CECT 5696</strain>
    </source>
</reference>
<keyword evidence="1" id="KW-0521">NADP</keyword>
<dbReference type="CDD" id="cd05282">
    <property type="entry name" value="ETR_like"/>
    <property type="match status" value="1"/>
</dbReference>
<dbReference type="SUPFAM" id="SSF50129">
    <property type="entry name" value="GroES-like"/>
    <property type="match status" value="1"/>
</dbReference>
<organism evidence="4 5">
    <name type="scientific">Paenibacillus cellulosilyticus</name>
    <dbReference type="NCBI Taxonomy" id="375489"/>
    <lineage>
        <taxon>Bacteria</taxon>
        <taxon>Bacillati</taxon>
        <taxon>Bacillota</taxon>
        <taxon>Bacilli</taxon>
        <taxon>Bacillales</taxon>
        <taxon>Paenibacillaceae</taxon>
        <taxon>Paenibacillus</taxon>
    </lineage>
</organism>
<dbReference type="InterPro" id="IPR020843">
    <property type="entry name" value="ER"/>
</dbReference>
<sequence>MVDRIAPPLEQDDVLVRMIASPINPSDLIPIRGAYKHRIQLPAIPGYEGVGIVEKVGSSMYLSLLGRWQTYVTTKAHYVVPVPDEIDDDTASQMYINPMTAWLICTDELKLRSGDVLIVNACGSAIGRIFAQLSRIIGYKLIAIVRSSRHTEDLYSLGASAVIDSSQVSVTDSVMELTNGMGATAGIDSIGGQDGEELIACIRSQGSVLSIGLLSGTPINWLKVHELYPRISVRPYWLRQWLEGASHSQWHGTFDSLFKLVMKKHLIIQQAGERYCLSDFARAIEAAESQGRQGKVLLIPSTSSIITGATTGV</sequence>
<evidence type="ECO:0000313" key="5">
    <source>
        <dbReference type="Proteomes" id="UP000246635"/>
    </source>
</evidence>
<keyword evidence="5" id="KW-1185">Reference proteome</keyword>
<evidence type="ECO:0000313" key="4">
    <source>
        <dbReference type="EMBL" id="PWW04904.1"/>
    </source>
</evidence>
<dbReference type="EMBL" id="QGTQ01000006">
    <property type="protein sequence ID" value="PWW04904.1"/>
    <property type="molecule type" value="Genomic_DNA"/>
</dbReference>
<dbReference type="InterPro" id="IPR013154">
    <property type="entry name" value="ADH-like_N"/>
</dbReference>
<dbReference type="RefSeq" id="WP_110044021.1">
    <property type="nucleotide sequence ID" value="NZ_QGTQ01000006.1"/>
</dbReference>